<name>A0ABT1RL96_9FIRM</name>
<protein>
    <recommendedName>
        <fullName evidence="1">Catalase immune-responsive domain-containing protein</fullName>
    </recommendedName>
</protein>
<dbReference type="Pfam" id="PF06628">
    <property type="entry name" value="Catalase-rel"/>
    <property type="match status" value="1"/>
</dbReference>
<dbReference type="SUPFAM" id="SSF56634">
    <property type="entry name" value="Heme-dependent catalase-like"/>
    <property type="match status" value="1"/>
</dbReference>
<accession>A0ABT1RL96</accession>
<proteinExistence type="predicted"/>
<sequence>MTEFTQAADRFEAMSEKEQEILADNIAESLLFTGELVRETVLGHFGNVSPELEKILRKRFSF</sequence>
<dbReference type="InterPro" id="IPR010582">
    <property type="entry name" value="Catalase_immune_responsive"/>
</dbReference>
<keyword evidence="3" id="KW-1185">Reference proteome</keyword>
<reference evidence="2 3" key="1">
    <citation type="submission" date="2022-06" db="EMBL/GenBank/DDBJ databases">
        <title>Isolation of gut microbiota from human fecal samples.</title>
        <authorList>
            <person name="Pamer E.G."/>
            <person name="Barat B."/>
            <person name="Waligurski E."/>
            <person name="Medina S."/>
            <person name="Paddock L."/>
            <person name="Mostad J."/>
        </authorList>
    </citation>
    <scope>NUCLEOTIDE SEQUENCE [LARGE SCALE GENOMIC DNA]</scope>
    <source>
        <strain evidence="2 3">SL.3.17</strain>
    </source>
</reference>
<feature type="domain" description="Catalase immune-responsive" evidence="1">
    <location>
        <begin position="3"/>
        <end position="57"/>
    </location>
</feature>
<dbReference type="InterPro" id="IPR020835">
    <property type="entry name" value="Catalase_sf"/>
</dbReference>
<evidence type="ECO:0000313" key="3">
    <source>
        <dbReference type="Proteomes" id="UP001524502"/>
    </source>
</evidence>
<dbReference type="Proteomes" id="UP001524502">
    <property type="component" value="Unassembled WGS sequence"/>
</dbReference>
<evidence type="ECO:0000313" key="2">
    <source>
        <dbReference type="EMBL" id="MCQ4635954.1"/>
    </source>
</evidence>
<dbReference type="RefSeq" id="WP_256131140.1">
    <property type="nucleotide sequence ID" value="NZ_JANFXK010000003.1"/>
</dbReference>
<dbReference type="EMBL" id="JANFXK010000003">
    <property type="protein sequence ID" value="MCQ4635954.1"/>
    <property type="molecule type" value="Genomic_DNA"/>
</dbReference>
<organism evidence="2 3">
    <name type="scientific">Anaerovorax odorimutans</name>
    <dbReference type="NCBI Taxonomy" id="109327"/>
    <lineage>
        <taxon>Bacteria</taxon>
        <taxon>Bacillati</taxon>
        <taxon>Bacillota</taxon>
        <taxon>Clostridia</taxon>
        <taxon>Peptostreptococcales</taxon>
        <taxon>Anaerovoracaceae</taxon>
        <taxon>Anaerovorax</taxon>
    </lineage>
</organism>
<evidence type="ECO:0000259" key="1">
    <source>
        <dbReference type="Pfam" id="PF06628"/>
    </source>
</evidence>
<gene>
    <name evidence="2" type="ORF">NE619_04385</name>
</gene>
<dbReference type="Gene3D" id="2.40.180.10">
    <property type="entry name" value="Catalase core domain"/>
    <property type="match status" value="1"/>
</dbReference>
<comment type="caution">
    <text evidence="2">The sequence shown here is derived from an EMBL/GenBank/DDBJ whole genome shotgun (WGS) entry which is preliminary data.</text>
</comment>